<dbReference type="Proteomes" id="UP000316270">
    <property type="component" value="Chromosome 8"/>
</dbReference>
<feature type="compositionally biased region" description="Polar residues" evidence="2">
    <location>
        <begin position="550"/>
        <end position="565"/>
    </location>
</feature>
<feature type="coiled-coil region" evidence="1">
    <location>
        <begin position="65"/>
        <end position="92"/>
    </location>
</feature>
<dbReference type="OrthoDB" id="10255522at2759"/>
<dbReference type="GO" id="GO:0005815">
    <property type="term" value="C:microtubule organizing center"/>
    <property type="evidence" value="ECO:0007669"/>
    <property type="project" value="TreeGrafter"/>
</dbReference>
<dbReference type="PANTHER" id="PTHR18947">
    <property type="entry name" value="HOOK PROTEINS"/>
    <property type="match status" value="1"/>
</dbReference>
<feature type="region of interest" description="Disordered" evidence="2">
    <location>
        <begin position="600"/>
        <end position="644"/>
    </location>
</feature>
<feature type="region of interest" description="Disordered" evidence="2">
    <location>
        <begin position="542"/>
        <end position="570"/>
    </location>
</feature>
<evidence type="ECO:0000313" key="4">
    <source>
        <dbReference type="Proteomes" id="UP000316270"/>
    </source>
</evidence>
<dbReference type="STRING" id="50376.A0A517LA80"/>
<dbReference type="GO" id="GO:0030705">
    <property type="term" value="P:cytoskeleton-dependent intracellular transport"/>
    <property type="evidence" value="ECO:0007669"/>
    <property type="project" value="TreeGrafter"/>
</dbReference>
<feature type="region of interest" description="Disordered" evidence="2">
    <location>
        <begin position="1"/>
        <end position="28"/>
    </location>
</feature>
<feature type="region of interest" description="Disordered" evidence="2">
    <location>
        <begin position="1018"/>
        <end position="1094"/>
    </location>
</feature>
<reference evidence="3 4" key="1">
    <citation type="submission" date="2019-07" db="EMBL/GenBank/DDBJ databases">
        <title>Finished genome of Venturia effusa.</title>
        <authorList>
            <person name="Young C.A."/>
            <person name="Cox M.P."/>
            <person name="Ganley A.R.D."/>
            <person name="David W.J."/>
        </authorList>
    </citation>
    <scope>NUCLEOTIDE SEQUENCE [LARGE SCALE GENOMIC DNA]</scope>
    <source>
        <strain evidence="4">albino</strain>
    </source>
</reference>
<protein>
    <submittedName>
        <fullName evidence="3">Uncharacterized protein</fullName>
    </submittedName>
</protein>
<name>A0A517LA80_9PEZI</name>
<gene>
    <name evidence="3" type="ORF">FKW77_000285</name>
</gene>
<evidence type="ECO:0000313" key="3">
    <source>
        <dbReference type="EMBL" id="QDS72531.1"/>
    </source>
</evidence>
<keyword evidence="4" id="KW-1185">Reference proteome</keyword>
<feature type="region of interest" description="Disordered" evidence="2">
    <location>
        <begin position="858"/>
        <end position="909"/>
    </location>
</feature>
<feature type="coiled-coil region" evidence="1">
    <location>
        <begin position="184"/>
        <end position="302"/>
    </location>
</feature>
<feature type="compositionally biased region" description="Polar residues" evidence="2">
    <location>
        <begin position="864"/>
        <end position="874"/>
    </location>
</feature>
<feature type="compositionally biased region" description="Polar residues" evidence="2">
    <location>
        <begin position="606"/>
        <end position="627"/>
    </location>
</feature>
<feature type="compositionally biased region" description="Polar residues" evidence="2">
    <location>
        <begin position="8"/>
        <end position="28"/>
    </location>
</feature>
<dbReference type="GO" id="GO:0031122">
    <property type="term" value="P:cytoplasmic microtubule organization"/>
    <property type="evidence" value="ECO:0007669"/>
    <property type="project" value="TreeGrafter"/>
</dbReference>
<accession>A0A517LA80</accession>
<feature type="compositionally biased region" description="Polar residues" evidence="2">
    <location>
        <begin position="1068"/>
        <end position="1077"/>
    </location>
</feature>
<dbReference type="GO" id="GO:0051959">
    <property type="term" value="F:dynein light intermediate chain binding"/>
    <property type="evidence" value="ECO:0007669"/>
    <property type="project" value="TreeGrafter"/>
</dbReference>
<feature type="coiled-coil region" evidence="1">
    <location>
        <begin position="482"/>
        <end position="537"/>
    </location>
</feature>
<sequence length="1306" mass="145646">MTIATKIGENSVSPARTSTDSSILSTPTDEQFHDAISDLPREIPLSRPESPLSSLGHLGLIRSQRNALQSELRQQQESAAEAKKAISSLRRLALRLAVRISVKEANIASHSKALAKARMNQYLLMQQQQHLQNPSYALSGNAPISPPQSPVSNKTLPALPRADKNGAARFISPWHDTTSIQEVIDNGENRLMKMDASHASLKEELDVTRRKLERLFDSQAVLREMYNLEREKSKDLDEESQKAHARIASLEDAKRKIEEETVALHAKIKELSEANAGLTSDLEAAQLSRQKIEEDLGRIQSDKLTLEHQLQAAVRAKDVFEDQLNSLKASSAIVNEELHKKLEALQDDSIQSGETRSTLEVAKEELNDELRVANFRLCAAIELEIEVRAQFNQLQKQERAVRSDLDASRRRVEQLEDELQSAHQRMQDMDQSILSLSESLKESEKAKTELEEVTRMALSSREQVESHLREMEEDKAKVEVWLRTTREQLKATETAKTEVETEIQALRAELTQAHKRNEDLETMVEKAETKLNVVVEEQITTVNHPEETVMRNNQGRGTSPETSSDVTEELVARQKEIKTLQRTNDDLMEKLGTMTRELGQLKSAGRSPSASHNRSASRLSDRQSASGITDERSSSRLTDTRPGSLREVVAAEELYHREVKQLRETRATFDRVVDSLRTRNTELELLGKWHDSDIEDNFHTPERVPSPIHPMHNLAEASRVAEGVGRAAAAMQPLIVAGHDAASEKGVLEAPSARAAARRDVASRIGVMEMAPTHTLKKCASAGGLRSWKDERTSRWMDDIPVAPVNHRRSRSDVLSHHQGSMLFEREAILRVGFIASPSVSASPASVTRRPGAQYWKELPARPSVSSGPTSPRNVVNKELPPLPCRIVGRSKSLDNRGSVLPSLRRSRTTGDLQTMDHIWSLFPKMTPSQSRDAALSTTAPQSSRPKRWSSESAPASGHSEVSGTPPSAQETALEELRAKVRELMEAQMSPLPPSPPPKQDVEPPQRHLRLKRSFAKLTNLSKKPEGMEHEKKISHGGSRFRSLFRRPSKPLRAGESDKTQAEAAKSNAASRLSMTKETPKGNAVQPPKSPVGTYDPVAKMWLTPERSPTRTQFGVFVPESRVYMAPNPKSDSLQGTVTVDANTRVGSNLRRNSVTDMSDEKAESALPLEERVETIRIEPLEGETSRPTTLILPEMIPSLKAVESYESISTFEALQVHDRPRPWKPAQVLGLEAPLKDHGLDSTIVDEECLGNFDSRPSIAVHPNHSVDGSGYMSFESDHEPRAPWRSFMKHVPRLLKRTNKLRHG</sequence>
<dbReference type="EMBL" id="CP042192">
    <property type="protein sequence ID" value="QDS72531.1"/>
    <property type="molecule type" value="Genomic_DNA"/>
</dbReference>
<organism evidence="3 4">
    <name type="scientific">Venturia effusa</name>
    <dbReference type="NCBI Taxonomy" id="50376"/>
    <lineage>
        <taxon>Eukaryota</taxon>
        <taxon>Fungi</taxon>
        <taxon>Dikarya</taxon>
        <taxon>Ascomycota</taxon>
        <taxon>Pezizomycotina</taxon>
        <taxon>Dothideomycetes</taxon>
        <taxon>Pleosporomycetidae</taxon>
        <taxon>Venturiales</taxon>
        <taxon>Venturiaceae</taxon>
        <taxon>Venturia</taxon>
    </lineage>
</organism>
<evidence type="ECO:0000256" key="1">
    <source>
        <dbReference type="SAM" id="Coils"/>
    </source>
</evidence>
<feature type="compositionally biased region" description="Basic and acidic residues" evidence="2">
    <location>
        <begin position="1023"/>
        <end position="1034"/>
    </location>
</feature>
<feature type="coiled-coil region" evidence="1">
    <location>
        <begin position="380"/>
        <end position="456"/>
    </location>
</feature>
<dbReference type="PANTHER" id="PTHR18947:SF28">
    <property type="entry name" value="GIRDIN, ISOFORM A"/>
    <property type="match status" value="1"/>
</dbReference>
<feature type="compositionally biased region" description="Polar residues" evidence="2">
    <location>
        <begin position="960"/>
        <end position="971"/>
    </location>
</feature>
<feature type="coiled-coil region" evidence="1">
    <location>
        <begin position="570"/>
        <end position="597"/>
    </location>
</feature>
<dbReference type="GO" id="GO:0008017">
    <property type="term" value="F:microtubule binding"/>
    <property type="evidence" value="ECO:0007669"/>
    <property type="project" value="TreeGrafter"/>
</dbReference>
<dbReference type="GO" id="GO:0005737">
    <property type="term" value="C:cytoplasm"/>
    <property type="evidence" value="ECO:0007669"/>
    <property type="project" value="TreeGrafter"/>
</dbReference>
<feature type="region of interest" description="Disordered" evidence="2">
    <location>
        <begin position="927"/>
        <end position="972"/>
    </location>
</feature>
<feature type="compositionally biased region" description="Polar residues" evidence="2">
    <location>
        <begin position="927"/>
        <end position="944"/>
    </location>
</feature>
<evidence type="ECO:0000256" key="2">
    <source>
        <dbReference type="SAM" id="MobiDB-lite"/>
    </source>
</evidence>
<proteinExistence type="predicted"/>
<keyword evidence="1" id="KW-0175">Coiled coil</keyword>